<comment type="similarity">
    <text evidence="1">Belongs to the iron-containing alcohol dehydrogenase family.</text>
</comment>
<evidence type="ECO:0000256" key="2">
    <source>
        <dbReference type="ARBA" id="ARBA00023002"/>
    </source>
</evidence>
<name>X1I8H3_9ZZZZ</name>
<dbReference type="InterPro" id="IPR039697">
    <property type="entry name" value="Alcohol_dehydrogenase_Fe"/>
</dbReference>
<dbReference type="EMBL" id="BARU01034609">
    <property type="protein sequence ID" value="GAH65565.1"/>
    <property type="molecule type" value="Genomic_DNA"/>
</dbReference>
<dbReference type="GO" id="GO:0046872">
    <property type="term" value="F:metal ion binding"/>
    <property type="evidence" value="ECO:0007669"/>
    <property type="project" value="InterPro"/>
</dbReference>
<feature type="domain" description="Alcohol dehydrogenase iron-type/glycerol dehydrogenase GldA" evidence="3">
    <location>
        <begin position="10"/>
        <end position="101"/>
    </location>
</feature>
<evidence type="ECO:0000259" key="3">
    <source>
        <dbReference type="Pfam" id="PF00465"/>
    </source>
</evidence>
<accession>X1I8H3</accession>
<sequence>MIQNFDYFQPTKIKFGAGRIAEIGDFVSEYGKKCVLVTVPLFDDFEPIIDKVKLSLNKSGVSFIHFDKDIQNPTTDIITQGVDIANDFGAEVVLGLGGGSS</sequence>
<dbReference type="Pfam" id="PF00465">
    <property type="entry name" value="Fe-ADH"/>
    <property type="match status" value="1"/>
</dbReference>
<proteinExistence type="inferred from homology"/>
<feature type="non-terminal residue" evidence="4">
    <location>
        <position position="101"/>
    </location>
</feature>
<dbReference type="PANTHER" id="PTHR11496:SF102">
    <property type="entry name" value="ALCOHOL DEHYDROGENASE 4"/>
    <property type="match status" value="1"/>
</dbReference>
<evidence type="ECO:0000313" key="4">
    <source>
        <dbReference type="EMBL" id="GAH65565.1"/>
    </source>
</evidence>
<dbReference type="GO" id="GO:0004022">
    <property type="term" value="F:alcohol dehydrogenase (NAD+) activity"/>
    <property type="evidence" value="ECO:0007669"/>
    <property type="project" value="TreeGrafter"/>
</dbReference>
<dbReference type="AlphaFoldDB" id="X1I8H3"/>
<dbReference type="SUPFAM" id="SSF56796">
    <property type="entry name" value="Dehydroquinate synthase-like"/>
    <property type="match status" value="1"/>
</dbReference>
<protein>
    <recommendedName>
        <fullName evidence="3">Alcohol dehydrogenase iron-type/glycerol dehydrogenase GldA domain-containing protein</fullName>
    </recommendedName>
</protein>
<evidence type="ECO:0000256" key="1">
    <source>
        <dbReference type="ARBA" id="ARBA00007358"/>
    </source>
</evidence>
<dbReference type="PANTHER" id="PTHR11496">
    <property type="entry name" value="ALCOHOL DEHYDROGENASE"/>
    <property type="match status" value="1"/>
</dbReference>
<dbReference type="InterPro" id="IPR001670">
    <property type="entry name" value="ADH_Fe/GldA"/>
</dbReference>
<keyword evidence="2" id="KW-0560">Oxidoreductase</keyword>
<reference evidence="4" key="1">
    <citation type="journal article" date="2014" name="Front. Microbiol.">
        <title>High frequency of phylogenetically diverse reductive dehalogenase-homologous genes in deep subseafloor sedimentary metagenomes.</title>
        <authorList>
            <person name="Kawai M."/>
            <person name="Futagami T."/>
            <person name="Toyoda A."/>
            <person name="Takaki Y."/>
            <person name="Nishi S."/>
            <person name="Hori S."/>
            <person name="Arai W."/>
            <person name="Tsubouchi T."/>
            <person name="Morono Y."/>
            <person name="Uchiyama I."/>
            <person name="Ito T."/>
            <person name="Fujiyama A."/>
            <person name="Inagaki F."/>
            <person name="Takami H."/>
        </authorList>
    </citation>
    <scope>NUCLEOTIDE SEQUENCE</scope>
    <source>
        <strain evidence="4">Expedition CK06-06</strain>
    </source>
</reference>
<organism evidence="4">
    <name type="scientific">marine sediment metagenome</name>
    <dbReference type="NCBI Taxonomy" id="412755"/>
    <lineage>
        <taxon>unclassified sequences</taxon>
        <taxon>metagenomes</taxon>
        <taxon>ecological metagenomes</taxon>
    </lineage>
</organism>
<dbReference type="Gene3D" id="3.40.50.1970">
    <property type="match status" value="1"/>
</dbReference>
<comment type="caution">
    <text evidence="4">The sequence shown here is derived from an EMBL/GenBank/DDBJ whole genome shotgun (WGS) entry which is preliminary data.</text>
</comment>
<gene>
    <name evidence="4" type="ORF">S03H2_54301</name>
</gene>